<name>A0A161JLU1_9CORY</name>
<gene>
    <name evidence="1" type="ORF">N24_0226</name>
</gene>
<sequence length="341" mass="37277">MNVNQQLGARTAMNHPETATVLRSISDMVSTETNPRRKSRLEQLIYATASAWPHYPIAHAAQAAVQLARPMRVFELQSFEGVKHALHQIDLRPALEWDIIGFPESPDTLPILLSDLRDPLTPPLLCHLNPRHAPLTDPHIDASRRRRGPFHATPSYAGFHPSFTDDTARMLGNIAKIGAVATWEKMLVDAASWAELPHPPVIVGDTPPSTVTPDNAWYQFRVGKHLGRDAFAEIVMCLGHVFCHHVPQVWSTTCASQDADPTTMLIEAEAAGALAIARVGGPTRRGGSFFGDALLKEGTPLPAGFRLDVVLHAASEIEDLLRGDTTAVVSGAWSVEDRRGY</sequence>
<protein>
    <submittedName>
        <fullName evidence="1">Uncharacterized protein</fullName>
    </submittedName>
</protein>
<evidence type="ECO:0000313" key="2">
    <source>
        <dbReference type="Proteomes" id="UP000218244"/>
    </source>
</evidence>
<dbReference type="KEGG" id="csur:N24_0226"/>
<proteinExistence type="predicted"/>
<accession>A0A161JLU1</accession>
<reference evidence="1 2" key="1">
    <citation type="submission" date="2016-02" db="EMBL/GenBank/DDBJ databases">
        <title>Corynebacterium glutamicum N24 whole genome sequencing project.</title>
        <authorList>
            <person name="Matsutani M."/>
            <person name="Nangtapong N."/>
            <person name="Yakushi T."/>
            <person name="Matsushita K."/>
        </authorList>
    </citation>
    <scope>NUCLEOTIDE SEQUENCE [LARGE SCALE GENOMIC DNA]</scope>
    <source>
        <strain evidence="1 2">N24</strain>
    </source>
</reference>
<keyword evidence="2" id="KW-1185">Reference proteome</keyword>
<evidence type="ECO:0000313" key="1">
    <source>
        <dbReference type="EMBL" id="BAU94488.1"/>
    </source>
</evidence>
<dbReference type="EMBL" id="AP017369">
    <property type="protein sequence ID" value="BAU94488.1"/>
    <property type="molecule type" value="Genomic_DNA"/>
</dbReference>
<dbReference type="Proteomes" id="UP000218244">
    <property type="component" value="Chromosome"/>
</dbReference>
<dbReference type="AlphaFoldDB" id="A0A161JLU1"/>
<organism evidence="1 2">
    <name type="scientific">Corynebacterium suranareeae</name>
    <dbReference type="NCBI Taxonomy" id="2506452"/>
    <lineage>
        <taxon>Bacteria</taxon>
        <taxon>Bacillati</taxon>
        <taxon>Actinomycetota</taxon>
        <taxon>Actinomycetes</taxon>
        <taxon>Mycobacteriales</taxon>
        <taxon>Corynebacteriaceae</taxon>
        <taxon>Corynebacterium</taxon>
    </lineage>
</organism>
<dbReference type="RefSeq" id="WP_231910795.1">
    <property type="nucleotide sequence ID" value="NZ_AP017369.1"/>
</dbReference>